<dbReference type="GO" id="GO:0005524">
    <property type="term" value="F:ATP binding"/>
    <property type="evidence" value="ECO:0007669"/>
    <property type="project" value="UniProtKB-UniRule"/>
</dbReference>
<dbReference type="InterPro" id="IPR009080">
    <property type="entry name" value="tRNAsynth_Ia_anticodon-bd"/>
</dbReference>
<keyword evidence="2 8" id="KW-0436">Ligase</keyword>
<dbReference type="SUPFAM" id="SSF52374">
    <property type="entry name" value="Nucleotidylyl transferase"/>
    <property type="match status" value="1"/>
</dbReference>
<comment type="subcellular location">
    <subcellularLocation>
        <location evidence="8">Cytoplasm</location>
    </subcellularLocation>
</comment>
<dbReference type="NCBIfam" id="NF009687">
    <property type="entry name" value="PRK13208.1"/>
    <property type="match status" value="1"/>
</dbReference>
<evidence type="ECO:0000256" key="2">
    <source>
        <dbReference type="ARBA" id="ARBA00022598"/>
    </source>
</evidence>
<keyword evidence="5 8" id="KW-0648">Protein biosynthesis</keyword>
<comment type="function">
    <text evidence="8">Catalyzes the attachment of valine to tRNA(Val). As ValRS can inadvertently accommodate and process structurally similar amino acids such as threonine, to avoid such errors, it has a 'posttransfer' editing activity that hydrolyzes mischarged Thr-tRNA(Val) in a tRNA-dependent manner.</text>
</comment>
<name>A0A1T4S632_9ACTN</name>
<proteinExistence type="inferred from homology"/>
<feature type="domain" description="Aminoacyl-tRNA synthetase class Ia" evidence="10">
    <location>
        <begin position="63"/>
        <end position="663"/>
    </location>
</feature>
<dbReference type="STRING" id="1122192.SAMN02745673_03228"/>
<dbReference type="HAMAP" id="MF_02005">
    <property type="entry name" value="Val_tRNA_synth_type2"/>
    <property type="match status" value="1"/>
</dbReference>
<feature type="binding site" evidence="8">
    <location>
        <position position="628"/>
    </location>
    <ligand>
        <name>ATP</name>
        <dbReference type="ChEBI" id="CHEBI:30616"/>
    </ligand>
</feature>
<dbReference type="AlphaFoldDB" id="A0A1T4S632"/>
<keyword evidence="3 8" id="KW-0547">Nucleotide-binding</keyword>
<gene>
    <name evidence="8" type="primary">valS</name>
    <name evidence="12" type="ORF">SAMN02745673_03228</name>
</gene>
<dbReference type="EC" id="6.1.1.9" evidence="8"/>
<evidence type="ECO:0000256" key="7">
    <source>
        <dbReference type="ARBA" id="ARBA00047552"/>
    </source>
</evidence>
<dbReference type="GO" id="GO:0004832">
    <property type="term" value="F:valine-tRNA ligase activity"/>
    <property type="evidence" value="ECO:0007669"/>
    <property type="project" value="UniProtKB-UniRule"/>
</dbReference>
<dbReference type="InterPro" id="IPR001412">
    <property type="entry name" value="aa-tRNA-synth_I_CS"/>
</dbReference>
<keyword evidence="4 8" id="KW-0067">ATP-binding</keyword>
<evidence type="ECO:0000259" key="11">
    <source>
        <dbReference type="Pfam" id="PF08264"/>
    </source>
</evidence>
<comment type="domain">
    <text evidence="8">ValRS has two distinct active sites: one for aminoacylation and one for editing. The misactivated threonine is translocated from the active site to the editing site.</text>
</comment>
<feature type="region of interest" description="Disordered" evidence="9">
    <location>
        <begin position="1"/>
        <end position="54"/>
    </location>
</feature>
<dbReference type="Gene3D" id="3.40.50.620">
    <property type="entry name" value="HUPs"/>
    <property type="match status" value="2"/>
</dbReference>
<protein>
    <recommendedName>
        <fullName evidence="8">Valine--tRNA ligase</fullName>
        <ecNumber evidence="8">6.1.1.9</ecNumber>
    </recommendedName>
    <alternativeName>
        <fullName evidence="8">Valyl-tRNA synthetase</fullName>
        <shortName evidence="8">ValRS</shortName>
    </alternativeName>
</protein>
<dbReference type="Gene3D" id="1.10.730.10">
    <property type="entry name" value="Isoleucyl-tRNA Synthetase, Domain 1"/>
    <property type="match status" value="1"/>
</dbReference>
<sequence length="898" mass="100456">MPRRRGAGARAGVEVAGAGSYRPGGCDGRSEHGRESNTISPMTNRSRSFRVPDKPSLDGIEAKWVDAWDESGVYHFDRTKSREDVYSIDTPPPTVSGSLHIGHVFSYTHTDTVARFQRMRGKAVFYPMGWDDNGLPTERRVQNYYGVRCDPSIPYDPDFTPPAKPDPKKQIPISRRNFIELCDRLTAEDEKVFESIWRRLGLSVDWRHTYATIDTASRTAAQRAFLRNLARGEAYMAEAPTLWDVTFRTAVAQAELEDRERPSAYHRVAFHRHDGTPVHIETTRPELLAACVALVAHPDDERYQDLFDTTVRTPVFGVEVPVKAHRLADPEKGSGIAMICTFGDTTDVTWWRELQLQTRPIIGWDGRIVAEPPAGIDSPQAREAYARLAGATVHTARERMVELLRASGDLVGEPKPITHPVKFYEKGDKPLEIVTTRQWYIRNGGRDEEVRSALLERGRELTWYPGHMRARYENWVEGLNGDWLISRQRFFGVPFPVWYPLDADGNPRYDEPILPEEAALPVDPSSDVPPGYTEEQRGVPGGFMGDPDVMDTWATSSLSPQIAGGWERDEDLFQRVFPMDLRPQGQDIIRTWLFSTVVRSHFEHATLPWRNTAISGWILDPDRKKMSKSKGNVVTPIDLLEKYSSDAIRYWAASGRLGTDTALDEGQMKVGRRLSIKILNASKFALSVAGEDTVPDPAAVTEPLDRAMLAALADVVDDATAAFEGYDHTRALERTERFFWELCDDYLELVKARAYDTESAAGASARAALLIALSALHRLFAPFVPFVADEVWSWWQEGSVHAASWPEVAEFRAAAQDGDPAVLAAASEVLRSVRKVKSEAKLSMRAEVERVVVRGKQVDRARLAEADIASAGRAGAIAFESSDDAELRVDVTLPEAEQ</sequence>
<evidence type="ECO:0000259" key="10">
    <source>
        <dbReference type="Pfam" id="PF00133"/>
    </source>
</evidence>
<reference evidence="12 13" key="1">
    <citation type="submission" date="2017-02" db="EMBL/GenBank/DDBJ databases">
        <authorList>
            <person name="Peterson S.W."/>
        </authorList>
    </citation>
    <scope>NUCLEOTIDE SEQUENCE [LARGE SCALE GENOMIC DNA]</scope>
    <source>
        <strain evidence="12 13">DSM 45154</strain>
    </source>
</reference>
<evidence type="ECO:0000256" key="5">
    <source>
        <dbReference type="ARBA" id="ARBA00022917"/>
    </source>
</evidence>
<dbReference type="InterPro" id="IPR013155">
    <property type="entry name" value="M/V/L/I-tRNA-synth_anticd-bd"/>
</dbReference>
<feature type="region of interest" description="Disordered" evidence="9">
    <location>
        <begin position="519"/>
        <end position="538"/>
    </location>
</feature>
<dbReference type="EMBL" id="FUWS01000008">
    <property type="protein sequence ID" value="SKA23536.1"/>
    <property type="molecule type" value="Genomic_DNA"/>
</dbReference>
<dbReference type="NCBIfam" id="NF000540">
    <property type="entry name" value="alt_ValS"/>
    <property type="match status" value="1"/>
</dbReference>
<dbReference type="Pfam" id="PF08264">
    <property type="entry name" value="Anticodon_1"/>
    <property type="match status" value="1"/>
</dbReference>
<evidence type="ECO:0000256" key="8">
    <source>
        <dbReference type="HAMAP-Rule" id="MF_02005"/>
    </source>
</evidence>
<evidence type="ECO:0000256" key="6">
    <source>
        <dbReference type="ARBA" id="ARBA00023146"/>
    </source>
</evidence>
<evidence type="ECO:0000256" key="4">
    <source>
        <dbReference type="ARBA" id="ARBA00022840"/>
    </source>
</evidence>
<keyword evidence="13" id="KW-1185">Reference proteome</keyword>
<dbReference type="PRINTS" id="PR00986">
    <property type="entry name" value="TRNASYNTHVAL"/>
</dbReference>
<dbReference type="GO" id="GO:0002161">
    <property type="term" value="F:aminoacyl-tRNA deacylase activity"/>
    <property type="evidence" value="ECO:0007669"/>
    <property type="project" value="InterPro"/>
</dbReference>
<feature type="compositionally biased region" description="Low complexity" evidence="9">
    <location>
        <begin position="8"/>
        <end position="19"/>
    </location>
</feature>
<evidence type="ECO:0000256" key="1">
    <source>
        <dbReference type="ARBA" id="ARBA00022490"/>
    </source>
</evidence>
<dbReference type="SUPFAM" id="SSF47323">
    <property type="entry name" value="Anticodon-binding domain of a subclass of class I aminoacyl-tRNA synthetases"/>
    <property type="match status" value="1"/>
</dbReference>
<dbReference type="InterPro" id="IPR009008">
    <property type="entry name" value="Val/Leu/Ile-tRNA-synth_edit"/>
</dbReference>
<organism evidence="12 13">
    <name type="scientific">Marinactinospora thermotolerans DSM 45154</name>
    <dbReference type="NCBI Taxonomy" id="1122192"/>
    <lineage>
        <taxon>Bacteria</taxon>
        <taxon>Bacillati</taxon>
        <taxon>Actinomycetota</taxon>
        <taxon>Actinomycetes</taxon>
        <taxon>Streptosporangiales</taxon>
        <taxon>Nocardiopsidaceae</taxon>
        <taxon>Marinactinospora</taxon>
    </lineage>
</organism>
<dbReference type="InterPro" id="IPR002303">
    <property type="entry name" value="Valyl-tRNA_ligase"/>
</dbReference>
<dbReference type="CDD" id="cd07962">
    <property type="entry name" value="Anticodon_Ia_Val"/>
    <property type="match status" value="1"/>
</dbReference>
<dbReference type="InterPro" id="IPR048044">
    <property type="entry name" value="Valyl-tRNA_ligase_actino"/>
</dbReference>
<dbReference type="InterPro" id="IPR014729">
    <property type="entry name" value="Rossmann-like_a/b/a_fold"/>
</dbReference>
<feature type="compositionally biased region" description="Polar residues" evidence="9">
    <location>
        <begin position="36"/>
        <end position="46"/>
    </location>
</feature>
<dbReference type="PANTHER" id="PTHR11946">
    <property type="entry name" value="VALYL-TRNA SYNTHETASES"/>
    <property type="match status" value="1"/>
</dbReference>
<comment type="catalytic activity">
    <reaction evidence="7 8">
        <text>tRNA(Val) + L-valine + ATP = L-valyl-tRNA(Val) + AMP + diphosphate</text>
        <dbReference type="Rhea" id="RHEA:10704"/>
        <dbReference type="Rhea" id="RHEA-COMP:9672"/>
        <dbReference type="Rhea" id="RHEA-COMP:9708"/>
        <dbReference type="ChEBI" id="CHEBI:30616"/>
        <dbReference type="ChEBI" id="CHEBI:33019"/>
        <dbReference type="ChEBI" id="CHEBI:57762"/>
        <dbReference type="ChEBI" id="CHEBI:78442"/>
        <dbReference type="ChEBI" id="CHEBI:78537"/>
        <dbReference type="ChEBI" id="CHEBI:456215"/>
        <dbReference type="EC" id="6.1.1.9"/>
    </reaction>
</comment>
<dbReference type="Proteomes" id="UP000190637">
    <property type="component" value="Unassembled WGS sequence"/>
</dbReference>
<keyword evidence="6 8" id="KW-0030">Aminoacyl-tRNA synthetase</keyword>
<evidence type="ECO:0000256" key="9">
    <source>
        <dbReference type="SAM" id="MobiDB-lite"/>
    </source>
</evidence>
<dbReference type="PANTHER" id="PTHR11946:SF93">
    <property type="entry name" value="VALINE--TRNA LIGASE, CHLOROPLASTIC_MITOCHONDRIAL 2"/>
    <property type="match status" value="1"/>
</dbReference>
<dbReference type="GO" id="GO:0006438">
    <property type="term" value="P:valyl-tRNA aminoacylation"/>
    <property type="evidence" value="ECO:0007669"/>
    <property type="project" value="UniProtKB-UniRule"/>
</dbReference>
<dbReference type="Pfam" id="PF00133">
    <property type="entry name" value="tRNA-synt_1"/>
    <property type="match status" value="1"/>
</dbReference>
<comment type="similarity">
    <text evidence="8">Belongs to the class-I aminoacyl-tRNA synthetase family. ValS type 2 subfamily.</text>
</comment>
<feature type="short sequence motif" description="'HIGH' region" evidence="8">
    <location>
        <begin position="93"/>
        <end position="103"/>
    </location>
</feature>
<dbReference type="InterPro" id="IPR022874">
    <property type="entry name" value="Valine-tRNA_ligase_type_2"/>
</dbReference>
<dbReference type="InterPro" id="IPR033705">
    <property type="entry name" value="Anticodon_Ia_Val"/>
</dbReference>
<dbReference type="PROSITE" id="PS00178">
    <property type="entry name" value="AA_TRNA_LIGASE_I"/>
    <property type="match status" value="1"/>
</dbReference>
<keyword evidence="1 8" id="KW-0963">Cytoplasm</keyword>
<dbReference type="InterPro" id="IPR002300">
    <property type="entry name" value="aa-tRNA-synth_Ia"/>
</dbReference>
<feature type="domain" description="Methionyl/Valyl/Leucyl/Isoleucyl-tRNA synthetase anticodon-binding" evidence="11">
    <location>
        <begin position="705"/>
        <end position="849"/>
    </location>
</feature>
<evidence type="ECO:0000256" key="3">
    <source>
        <dbReference type="ARBA" id="ARBA00022741"/>
    </source>
</evidence>
<feature type="short sequence motif" description="'KMSKS' region" evidence="8">
    <location>
        <begin position="625"/>
        <end position="629"/>
    </location>
</feature>
<evidence type="ECO:0000313" key="12">
    <source>
        <dbReference type="EMBL" id="SKA23536.1"/>
    </source>
</evidence>
<evidence type="ECO:0000313" key="13">
    <source>
        <dbReference type="Proteomes" id="UP000190637"/>
    </source>
</evidence>
<comment type="subunit">
    <text evidence="8">Monomer.</text>
</comment>
<dbReference type="GO" id="GO:0005829">
    <property type="term" value="C:cytosol"/>
    <property type="evidence" value="ECO:0007669"/>
    <property type="project" value="TreeGrafter"/>
</dbReference>
<dbReference type="SUPFAM" id="SSF50677">
    <property type="entry name" value="ValRS/IleRS/LeuRS editing domain"/>
    <property type="match status" value="1"/>
</dbReference>
<accession>A0A1T4S632</accession>